<feature type="transmembrane region" description="Helical" evidence="7">
    <location>
        <begin position="364"/>
        <end position="386"/>
    </location>
</feature>
<keyword evidence="5 7" id="KW-1133">Transmembrane helix</keyword>
<comment type="subcellular location">
    <subcellularLocation>
        <location evidence="1">Membrane</location>
        <topology evidence="1">Multi-pass membrane protein</topology>
    </subcellularLocation>
</comment>
<accession>A0A1G2K2X7</accession>
<comment type="similarity">
    <text evidence="2">Belongs to the major facilitator superfamily. Folate-biopterin transporter (TC 2.A.71) family.</text>
</comment>
<feature type="transmembrane region" description="Helical" evidence="7">
    <location>
        <begin position="510"/>
        <end position="532"/>
    </location>
</feature>
<evidence type="ECO:0000256" key="2">
    <source>
        <dbReference type="ARBA" id="ARBA00007015"/>
    </source>
</evidence>
<feature type="transmembrane region" description="Helical" evidence="7">
    <location>
        <begin position="398"/>
        <end position="423"/>
    </location>
</feature>
<feature type="transmembrane region" description="Helical" evidence="7">
    <location>
        <begin position="435"/>
        <end position="458"/>
    </location>
</feature>
<proteinExistence type="inferred from homology"/>
<feature type="transmembrane region" description="Helical" evidence="7">
    <location>
        <begin position="59"/>
        <end position="78"/>
    </location>
</feature>
<keyword evidence="3" id="KW-0813">Transport</keyword>
<evidence type="ECO:0000256" key="3">
    <source>
        <dbReference type="ARBA" id="ARBA00022448"/>
    </source>
</evidence>
<evidence type="ECO:0000313" key="8">
    <source>
        <dbReference type="EMBL" id="OGZ93745.1"/>
    </source>
</evidence>
<evidence type="ECO:0000256" key="4">
    <source>
        <dbReference type="ARBA" id="ARBA00022692"/>
    </source>
</evidence>
<dbReference type="Proteomes" id="UP000177152">
    <property type="component" value="Unassembled WGS sequence"/>
</dbReference>
<reference evidence="8 9" key="1">
    <citation type="journal article" date="2016" name="Nat. Commun.">
        <title>Thousands of microbial genomes shed light on interconnected biogeochemical processes in an aquifer system.</title>
        <authorList>
            <person name="Anantharaman K."/>
            <person name="Brown C.T."/>
            <person name="Hug L.A."/>
            <person name="Sharon I."/>
            <person name="Castelle C.J."/>
            <person name="Probst A.J."/>
            <person name="Thomas B.C."/>
            <person name="Singh A."/>
            <person name="Wilkins M.J."/>
            <person name="Karaoz U."/>
            <person name="Brodie E.L."/>
            <person name="Williams K.H."/>
            <person name="Hubbard S.S."/>
            <person name="Banfield J.F."/>
        </authorList>
    </citation>
    <scope>NUCLEOTIDE SEQUENCE [LARGE SCALE GENOMIC DNA]</scope>
</reference>
<dbReference type="InterPro" id="IPR036259">
    <property type="entry name" value="MFS_trans_sf"/>
</dbReference>
<feature type="transmembrane region" description="Helical" evidence="7">
    <location>
        <begin position="478"/>
        <end position="498"/>
    </location>
</feature>
<feature type="transmembrane region" description="Helical" evidence="7">
    <location>
        <begin position="117"/>
        <end position="138"/>
    </location>
</feature>
<evidence type="ECO:0000256" key="5">
    <source>
        <dbReference type="ARBA" id="ARBA00022989"/>
    </source>
</evidence>
<dbReference type="Pfam" id="PF03092">
    <property type="entry name" value="BT1"/>
    <property type="match status" value="1"/>
</dbReference>
<keyword evidence="6 7" id="KW-0472">Membrane</keyword>
<evidence type="ECO:0008006" key="10">
    <source>
        <dbReference type="Google" id="ProtNLM"/>
    </source>
</evidence>
<keyword evidence="4 7" id="KW-0812">Transmembrane</keyword>
<evidence type="ECO:0000256" key="7">
    <source>
        <dbReference type="SAM" id="Phobius"/>
    </source>
</evidence>
<feature type="transmembrane region" description="Helical" evidence="7">
    <location>
        <begin position="552"/>
        <end position="572"/>
    </location>
</feature>
<dbReference type="AlphaFoldDB" id="A0A1G2K2X7"/>
<feature type="transmembrane region" description="Helical" evidence="7">
    <location>
        <begin position="209"/>
        <end position="229"/>
    </location>
</feature>
<feature type="transmembrane region" description="Helical" evidence="7">
    <location>
        <begin position="331"/>
        <end position="352"/>
    </location>
</feature>
<evidence type="ECO:0000256" key="6">
    <source>
        <dbReference type="ARBA" id="ARBA00023136"/>
    </source>
</evidence>
<dbReference type="PANTHER" id="PTHR31585">
    <property type="entry name" value="FOLATE-BIOPTERIN TRANSPORTER 1, CHLOROPLASTIC"/>
    <property type="match status" value="1"/>
</dbReference>
<dbReference type="SUPFAM" id="SSF103473">
    <property type="entry name" value="MFS general substrate transporter"/>
    <property type="match status" value="1"/>
</dbReference>
<name>A0A1G2K2X7_9BACT</name>
<feature type="transmembrane region" description="Helical" evidence="7">
    <location>
        <begin position="241"/>
        <end position="261"/>
    </location>
</feature>
<dbReference type="InterPro" id="IPR039309">
    <property type="entry name" value="BT1"/>
</dbReference>
<sequence length="582" mass="65086">MKEHLMGLRSKVFASRDIYKLGLIFGTIYFVQAAGNLPGLPMSFIVKNILKLSASQAQYFFTVASLAWVIKPLWGYLSDNYPIFGYRRKSYLVGMSLIASSAWFLMAYYSFIGTYGYYNLLFIFLISGAAYAFVDVVCDGLMTKNSVGKDGKDLADRFVNLQWLGGAFAGIVISYAYMTGLLPSEVKEQGKIIDICIRSYCYHGPMVTVVFFLAGFAPLMTLSVVTVFLKEERVKSVAWHKLAGILVLIGASFYVFVNWVYPFYMSFAVDLRIASIFAVYILLAVFLWKYVGRPKYYWTLIIFMFLWQYSPSVGTAMFYYKVDVLKFSGSFIATLGLISAIAGACGILLYSFVRESLRSLNYRFYLYFAVFLGGIGLLVQILYLLPPGTKILGFPLNFYTIAISSDIFFSVLGASAVLIPLAVSAKVARETEHPAILYAWFMSVYNFASMMSELTGATMLDHLEASDLKSVIVSTEPFAIAVWALSAIVFAWGIENMVLKEKTAGKFFRIWLLFLLLGSASVFLMLSAGVTFPSTLLLGDGAFLGNDANRVLILRLFVYISAFFTFLAIPVVRFCRLPEGRE</sequence>
<dbReference type="EMBL" id="MHQC01000051">
    <property type="protein sequence ID" value="OGZ93745.1"/>
    <property type="molecule type" value="Genomic_DNA"/>
</dbReference>
<feature type="transmembrane region" description="Helical" evidence="7">
    <location>
        <begin position="158"/>
        <end position="178"/>
    </location>
</feature>
<feature type="transmembrane region" description="Helical" evidence="7">
    <location>
        <begin position="298"/>
        <end position="319"/>
    </location>
</feature>
<gene>
    <name evidence="8" type="ORF">A2633_02655</name>
</gene>
<feature type="transmembrane region" description="Helical" evidence="7">
    <location>
        <begin position="21"/>
        <end position="39"/>
    </location>
</feature>
<feature type="transmembrane region" description="Helical" evidence="7">
    <location>
        <begin position="90"/>
        <end position="111"/>
    </location>
</feature>
<feature type="transmembrane region" description="Helical" evidence="7">
    <location>
        <begin position="273"/>
        <end position="291"/>
    </location>
</feature>
<dbReference type="PANTHER" id="PTHR31585:SF0">
    <property type="entry name" value="FOLATE-BIOPTERIN TRANSPORTER 1, CHLOROPLASTIC"/>
    <property type="match status" value="1"/>
</dbReference>
<protein>
    <recommendedName>
        <fullName evidence="10">Major facilitator superfamily (MFS) profile domain-containing protein</fullName>
    </recommendedName>
</protein>
<comment type="caution">
    <text evidence="8">The sequence shown here is derived from an EMBL/GenBank/DDBJ whole genome shotgun (WGS) entry which is preliminary data.</text>
</comment>
<organism evidence="8 9">
    <name type="scientific">Candidatus Sungbacteria bacterium RIFCSPHIGHO2_01_FULL_47_32</name>
    <dbReference type="NCBI Taxonomy" id="1802264"/>
    <lineage>
        <taxon>Bacteria</taxon>
        <taxon>Candidatus Sungiibacteriota</taxon>
    </lineage>
</organism>
<evidence type="ECO:0000313" key="9">
    <source>
        <dbReference type="Proteomes" id="UP000177152"/>
    </source>
</evidence>
<dbReference type="GO" id="GO:0016020">
    <property type="term" value="C:membrane"/>
    <property type="evidence" value="ECO:0007669"/>
    <property type="project" value="UniProtKB-SubCell"/>
</dbReference>
<evidence type="ECO:0000256" key="1">
    <source>
        <dbReference type="ARBA" id="ARBA00004141"/>
    </source>
</evidence>